<sequence length="671" mass="72446">MDSLHLLFWSVGLYVIGAVLSLLFAKQERIAIWATGISAILGGIIGLCSAFPVLIQTATLTFSAAGPFPFAEFVVRMDPLAAFMVLVISLLVTLCGLYSLSYVEEYRGRGAWSMGFFMNLFIASMVALVVMDNAFYFIILFEMMSLASWFLVIADQDDESIHAGLLYFFIAHAGSVLIMIAFFLMWQQSGSLDFASFRSLSLSPGLASAVFLLGFFGFGAKAGMLPLHSWLPRAHPAAPSHASALMSGVMVKIGIFGIIKIGIDLLGATELWWGIVVLGFGAVSSVLGVLYALAEHDIKRLLAWHTVENIGIILMGVGVGMVGMATQHPVLAALGLLGALYHLLNHAVFKGLLFLGAGAVIHRVHTRDMEKMGGLGKLMPWTGLAFLIGCMSISALPPLNGFISEWYTYQSLFSMSHSGDFIMRLSAPIAIVMLAITGALAAMCFVKVYGISFCGGARSERAAQAREVPWPMTLSMLLLALLCILLGAGASVVAPIISSVATTLVNTHPITVSEGLLLVPAQASQAMLSPAVMFILLLALPLLPLLVYLALRGKQQKFRRHGDPWACGYGWEDAMSASAGSFTQPLRVMFMSLYRLRKQLDPSPLLARALDSTTRGAARAEPFWDEGIIYPLVRGVRRFGSRGQNLQGGDFRLYCLYIVAALVILLLIIAV</sequence>
<dbReference type="eggNOG" id="COG0651">
    <property type="taxonomic scope" value="Bacteria"/>
</dbReference>
<evidence type="ECO:0000313" key="10">
    <source>
        <dbReference type="EMBL" id="AIU73120.1"/>
    </source>
</evidence>
<keyword evidence="4 8" id="KW-1133">Transmembrane helix</keyword>
<reference evidence="10 11" key="1">
    <citation type="journal article" date="2014" name="Gut Pathog.">
        <title>Gene clusters of Hafnia alvei strain FB1 important in survival and pathogenesis: a draft genome perspective.</title>
        <authorList>
            <person name="Tan J.Y."/>
            <person name="Yin W.F."/>
            <person name="Chan K.G."/>
        </authorList>
    </citation>
    <scope>NUCLEOTIDE SEQUENCE [LARGE SCALE GENOMIC DNA]</scope>
    <source>
        <strain evidence="10 11">FB1</strain>
    </source>
</reference>
<dbReference type="InterPro" id="IPR003918">
    <property type="entry name" value="NADH_UbQ_OxRdtase"/>
</dbReference>
<feature type="transmembrane region" description="Helical" evidence="8">
    <location>
        <begin position="527"/>
        <end position="551"/>
    </location>
</feature>
<evidence type="ECO:0000256" key="1">
    <source>
        <dbReference type="ARBA" id="ARBA00004651"/>
    </source>
</evidence>
<feature type="transmembrane region" description="Helical" evidence="8">
    <location>
        <begin position="381"/>
        <end position="401"/>
    </location>
</feature>
<feature type="transmembrane region" description="Helical" evidence="8">
    <location>
        <begin position="37"/>
        <end position="60"/>
    </location>
</feature>
<protein>
    <submittedName>
        <fullName evidence="10">Hydrogenase 4 subunit B</fullName>
    </submittedName>
</protein>
<evidence type="ECO:0000256" key="7">
    <source>
        <dbReference type="RuleBase" id="RU000320"/>
    </source>
</evidence>
<comment type="subcellular location">
    <subcellularLocation>
        <location evidence="1">Cell membrane</location>
        <topology evidence="1">Multi-pass membrane protein</topology>
    </subcellularLocation>
    <subcellularLocation>
        <location evidence="7">Membrane</location>
        <topology evidence="7">Multi-pass membrane protein</topology>
    </subcellularLocation>
</comment>
<dbReference type="Pfam" id="PF00361">
    <property type="entry name" value="Proton_antipo_M"/>
    <property type="match status" value="1"/>
</dbReference>
<feature type="transmembrane region" description="Helical" evidence="8">
    <location>
        <begin position="271"/>
        <end position="294"/>
    </location>
</feature>
<proteinExistence type="predicted"/>
<dbReference type="GO" id="GO:0008137">
    <property type="term" value="F:NADH dehydrogenase (ubiquinone) activity"/>
    <property type="evidence" value="ECO:0007669"/>
    <property type="project" value="InterPro"/>
</dbReference>
<dbReference type="Proteomes" id="UP000029986">
    <property type="component" value="Chromosome"/>
</dbReference>
<dbReference type="PANTHER" id="PTHR42682">
    <property type="entry name" value="HYDROGENASE-4 COMPONENT F"/>
    <property type="match status" value="1"/>
</dbReference>
<name>A0A097R318_HAFAL</name>
<dbReference type="InterPro" id="IPR052175">
    <property type="entry name" value="ComplexI-like_HydComp"/>
</dbReference>
<keyword evidence="2" id="KW-1003">Cell membrane</keyword>
<dbReference type="EMBL" id="CP009706">
    <property type="protein sequence ID" value="AIU73120.1"/>
    <property type="molecule type" value="Genomic_DNA"/>
</dbReference>
<dbReference type="PATRIC" id="fig|1453496.5.peg.2537"/>
<dbReference type="InterPro" id="IPR001750">
    <property type="entry name" value="ND/Mrp_TM"/>
</dbReference>
<feature type="transmembrane region" description="Helical" evidence="8">
    <location>
        <begin position="470"/>
        <end position="497"/>
    </location>
</feature>
<feature type="transmembrane region" description="Helical" evidence="8">
    <location>
        <begin position="339"/>
        <end position="361"/>
    </location>
</feature>
<evidence type="ECO:0000256" key="4">
    <source>
        <dbReference type="ARBA" id="ARBA00022989"/>
    </source>
</evidence>
<dbReference type="AlphaFoldDB" id="A0A097R318"/>
<feature type="transmembrane region" description="Helical" evidence="8">
    <location>
        <begin position="6"/>
        <end position="25"/>
    </location>
</feature>
<evidence type="ECO:0000256" key="2">
    <source>
        <dbReference type="ARBA" id="ARBA00022475"/>
    </source>
</evidence>
<dbReference type="GO" id="GO:0005886">
    <property type="term" value="C:plasma membrane"/>
    <property type="evidence" value="ECO:0007669"/>
    <property type="project" value="UniProtKB-SubCell"/>
</dbReference>
<evidence type="ECO:0000313" key="11">
    <source>
        <dbReference type="Proteomes" id="UP000029986"/>
    </source>
</evidence>
<dbReference type="RefSeq" id="WP_025797019.1">
    <property type="nucleotide sequence ID" value="NZ_CP009706.1"/>
</dbReference>
<feature type="transmembrane region" description="Helical" evidence="8">
    <location>
        <begin position="306"/>
        <end position="327"/>
    </location>
</feature>
<feature type="transmembrane region" description="Helical" evidence="8">
    <location>
        <begin position="135"/>
        <end position="153"/>
    </location>
</feature>
<keyword evidence="6 8" id="KW-0472">Membrane</keyword>
<dbReference type="KEGG" id="hav:AT03_12480"/>
<feature type="transmembrane region" description="Helical" evidence="8">
    <location>
        <begin position="112"/>
        <end position="129"/>
    </location>
</feature>
<keyword evidence="3 7" id="KW-0812">Transmembrane</keyword>
<keyword evidence="11" id="KW-1185">Reference proteome</keyword>
<dbReference type="GO" id="GO:0042773">
    <property type="term" value="P:ATP synthesis coupled electron transport"/>
    <property type="evidence" value="ECO:0007669"/>
    <property type="project" value="InterPro"/>
</dbReference>
<accession>A0A097R318</accession>
<dbReference type="NCBIfam" id="NF005086">
    <property type="entry name" value="PRK06521.1"/>
    <property type="match status" value="1"/>
</dbReference>
<dbReference type="HOGENOM" id="CLU_007100_8_1_6"/>
<dbReference type="PRINTS" id="PR01437">
    <property type="entry name" value="NUOXDRDTASE4"/>
</dbReference>
<feature type="transmembrane region" description="Helical" evidence="8">
    <location>
        <begin position="239"/>
        <end position="259"/>
    </location>
</feature>
<feature type="transmembrane region" description="Helical" evidence="8">
    <location>
        <begin position="165"/>
        <end position="186"/>
    </location>
</feature>
<keyword evidence="5" id="KW-0560">Oxidoreductase</keyword>
<gene>
    <name evidence="10" type="ORF">AT03_12480</name>
</gene>
<evidence type="ECO:0000256" key="8">
    <source>
        <dbReference type="SAM" id="Phobius"/>
    </source>
</evidence>
<evidence type="ECO:0000256" key="6">
    <source>
        <dbReference type="ARBA" id="ARBA00023136"/>
    </source>
</evidence>
<feature type="transmembrane region" description="Helical" evidence="8">
    <location>
        <begin position="206"/>
        <end position="227"/>
    </location>
</feature>
<feature type="transmembrane region" description="Helical" evidence="8">
    <location>
        <begin position="80"/>
        <end position="100"/>
    </location>
</feature>
<evidence type="ECO:0000256" key="3">
    <source>
        <dbReference type="ARBA" id="ARBA00022692"/>
    </source>
</evidence>
<dbReference type="PANTHER" id="PTHR42682:SF3">
    <property type="entry name" value="FORMATE HYDROGENLYASE SUBUNIT 3-RELATED"/>
    <property type="match status" value="1"/>
</dbReference>
<dbReference type="GO" id="GO:0016491">
    <property type="term" value="F:oxidoreductase activity"/>
    <property type="evidence" value="ECO:0007669"/>
    <property type="project" value="UniProtKB-KW"/>
</dbReference>
<organism evidence="10 11">
    <name type="scientific">Hafnia alvei FB1</name>
    <dbReference type="NCBI Taxonomy" id="1453496"/>
    <lineage>
        <taxon>Bacteria</taxon>
        <taxon>Pseudomonadati</taxon>
        <taxon>Pseudomonadota</taxon>
        <taxon>Gammaproteobacteria</taxon>
        <taxon>Enterobacterales</taxon>
        <taxon>Hafniaceae</taxon>
        <taxon>Hafnia</taxon>
    </lineage>
</organism>
<evidence type="ECO:0000256" key="5">
    <source>
        <dbReference type="ARBA" id="ARBA00023002"/>
    </source>
</evidence>
<feature type="transmembrane region" description="Helical" evidence="8">
    <location>
        <begin position="421"/>
        <end position="449"/>
    </location>
</feature>
<feature type="transmembrane region" description="Helical" evidence="8">
    <location>
        <begin position="651"/>
        <end position="670"/>
    </location>
</feature>
<dbReference type="OrthoDB" id="9768329at2"/>
<feature type="domain" description="NADH:quinone oxidoreductase/Mrp antiporter transmembrane" evidence="9">
    <location>
        <begin position="135"/>
        <end position="417"/>
    </location>
</feature>
<evidence type="ECO:0000259" key="9">
    <source>
        <dbReference type="Pfam" id="PF00361"/>
    </source>
</evidence>